<evidence type="ECO:0000256" key="1">
    <source>
        <dbReference type="SAM" id="SignalP"/>
    </source>
</evidence>
<keyword evidence="1" id="KW-0732">Signal</keyword>
<evidence type="ECO:0000313" key="3">
    <source>
        <dbReference type="Proteomes" id="UP001058072"/>
    </source>
</evidence>
<dbReference type="AlphaFoldDB" id="A0A9Q9CGC4"/>
<protein>
    <recommendedName>
        <fullName evidence="4">DUF4352 domain-containing protein</fullName>
    </recommendedName>
</protein>
<feature type="chain" id="PRO_5040393689" description="DUF4352 domain-containing protein" evidence="1">
    <location>
        <begin position="24"/>
        <end position="267"/>
    </location>
</feature>
<dbReference type="EMBL" id="CP071250">
    <property type="protein sequence ID" value="UUF08130.1"/>
    <property type="molecule type" value="Genomic_DNA"/>
</dbReference>
<name>A0A9Q9CGC4_9FIRM</name>
<gene>
    <name evidence="2" type="ORF">J0J70_11030</name>
</gene>
<feature type="signal peptide" evidence="1">
    <location>
        <begin position="1"/>
        <end position="23"/>
    </location>
</feature>
<evidence type="ECO:0000313" key="2">
    <source>
        <dbReference type="EMBL" id="UUF08130.1"/>
    </source>
</evidence>
<accession>A0A9Q9CGC4</accession>
<sequence>MKQKKFRLLLLLVAMLGLCGCQMEVPDGKVDRHYVGVGEIEFIDASVEQEEGSDLAIYQTRIKNNSKHTIKGLTIEVELENGRHTTIVTQDTLQPNDISGWIRCVGPSSLQIDDLKMTRFMIKMVDDNYQETVVTYDVGRDFYTYNQLTKQEMIDPLIKVEEIEFVEPTLLKKEDDQVVLQTYLRNNSDYNLQSVMYTFEDEDGETYTLYSPLEIESQHQSSLLTTSSLPSTNWDDYQFKSVNYTYLDQETLVYMMYDVRLKQYFIK</sequence>
<dbReference type="RefSeq" id="WP_212724840.1">
    <property type="nucleotide sequence ID" value="NZ_CP071250.1"/>
</dbReference>
<proteinExistence type="predicted"/>
<reference evidence="2" key="1">
    <citation type="submission" date="2021-03" db="EMBL/GenBank/DDBJ databases">
        <title>Comparative Genomics and Metabolomics in the genus Turicibacter.</title>
        <authorList>
            <person name="Maki J."/>
            <person name="Looft T."/>
        </authorList>
    </citation>
    <scope>NUCLEOTIDE SEQUENCE</scope>
    <source>
        <strain evidence="2">ISU324</strain>
    </source>
</reference>
<organism evidence="2 3">
    <name type="scientific">Turicibacter bilis</name>
    <dbReference type="NCBI Taxonomy" id="2735723"/>
    <lineage>
        <taxon>Bacteria</taxon>
        <taxon>Bacillati</taxon>
        <taxon>Bacillota</taxon>
        <taxon>Erysipelotrichia</taxon>
        <taxon>Erysipelotrichales</taxon>
        <taxon>Turicibacteraceae</taxon>
        <taxon>Turicibacter</taxon>
    </lineage>
</organism>
<evidence type="ECO:0008006" key="4">
    <source>
        <dbReference type="Google" id="ProtNLM"/>
    </source>
</evidence>
<dbReference type="Proteomes" id="UP001058072">
    <property type="component" value="Chromosome"/>
</dbReference>
<dbReference type="PROSITE" id="PS51257">
    <property type="entry name" value="PROKAR_LIPOPROTEIN"/>
    <property type="match status" value="1"/>
</dbReference>